<dbReference type="RefSeq" id="WP_084739505.1">
    <property type="nucleotide sequence ID" value="NZ_CP012661.1"/>
</dbReference>
<dbReference type="InterPro" id="IPR007415">
    <property type="entry name" value="Nitrogenase_MoFe_mat_NifZ"/>
</dbReference>
<evidence type="ECO:0000313" key="3">
    <source>
        <dbReference type="EMBL" id="AMY68823.1"/>
    </source>
</evidence>
<dbReference type="OrthoDB" id="9801083at2"/>
<evidence type="ECO:0000256" key="1">
    <source>
        <dbReference type="ARBA" id="ARBA00008027"/>
    </source>
</evidence>
<sequence>MSTDDREIEVYRAPAHRPGDRVIARKHVKNDGTMVGHEIGDIVVRKGDVGYVRDIGVFLSQFYIYAVDFVARGSIVGMRERELLADGPAAAPEGDRPALQAHIVTREMLTRTAKEARP</sequence>
<comment type="similarity">
    <text evidence="1">Belongs to the NifZ family.</text>
</comment>
<dbReference type="AlphaFoldDB" id="A0A161GLX1"/>
<proteinExistence type="inferred from homology"/>
<keyword evidence="4" id="KW-1185">Reference proteome</keyword>
<gene>
    <name evidence="3" type="ORF">AKL17_1570</name>
</gene>
<reference evidence="3 4" key="1">
    <citation type="submission" date="2015-09" db="EMBL/GenBank/DDBJ databases">
        <title>Complete genome sequence of Defluviimonas alba cai42t isolated from an oilfield in Xinjiang.</title>
        <authorList>
            <person name="Geng S."/>
            <person name="Pan X."/>
            <person name="Wu X."/>
        </authorList>
    </citation>
    <scope>NUCLEOTIDE SEQUENCE [LARGE SCALE GENOMIC DNA]</scope>
    <source>
        <strain evidence="4">cai42</strain>
    </source>
</reference>
<name>A0A161GLX1_9RHOB</name>
<dbReference type="Pfam" id="PF04319">
    <property type="entry name" value="NifZ"/>
    <property type="match status" value="1"/>
</dbReference>
<organism evidence="3 4">
    <name type="scientific">Frigidibacter mobilis</name>
    <dbReference type="NCBI Taxonomy" id="1335048"/>
    <lineage>
        <taxon>Bacteria</taxon>
        <taxon>Pseudomonadati</taxon>
        <taxon>Pseudomonadota</taxon>
        <taxon>Alphaproteobacteria</taxon>
        <taxon>Rhodobacterales</taxon>
        <taxon>Paracoccaceae</taxon>
        <taxon>Frigidibacter</taxon>
    </lineage>
</organism>
<dbReference type="GO" id="GO:0009399">
    <property type="term" value="P:nitrogen fixation"/>
    <property type="evidence" value="ECO:0007669"/>
    <property type="project" value="InterPro"/>
</dbReference>
<accession>A0A161GLX1</accession>
<dbReference type="KEGG" id="daa:AKL17_1570"/>
<dbReference type="EMBL" id="CP012661">
    <property type="protein sequence ID" value="AMY68823.1"/>
    <property type="molecule type" value="Genomic_DNA"/>
</dbReference>
<keyword evidence="2" id="KW-0535">Nitrogen fixation</keyword>
<dbReference type="STRING" id="1335048.AKL17_1570"/>
<protein>
    <submittedName>
        <fullName evidence="3">Nitrogen fixation protein</fullName>
    </submittedName>
</protein>
<evidence type="ECO:0000256" key="2">
    <source>
        <dbReference type="ARBA" id="ARBA00023231"/>
    </source>
</evidence>
<dbReference type="PATRIC" id="fig|1335048.3.peg.1633"/>
<dbReference type="Proteomes" id="UP000076128">
    <property type="component" value="Chromosome"/>
</dbReference>
<evidence type="ECO:0000313" key="4">
    <source>
        <dbReference type="Proteomes" id="UP000076128"/>
    </source>
</evidence>